<comment type="similarity">
    <text evidence="1 4">Belongs to the FGGY kinase family.</text>
</comment>
<dbReference type="InterPro" id="IPR043129">
    <property type="entry name" value="ATPase_NBD"/>
</dbReference>
<organism evidence="7 8">
    <name type="scientific">Flavobacterium yafengii</name>
    <dbReference type="NCBI Taxonomy" id="3041253"/>
    <lineage>
        <taxon>Bacteria</taxon>
        <taxon>Pseudomonadati</taxon>
        <taxon>Bacteroidota</taxon>
        <taxon>Flavobacteriia</taxon>
        <taxon>Flavobacteriales</taxon>
        <taxon>Flavobacteriaceae</taxon>
        <taxon>Flavobacterium</taxon>
    </lineage>
</organism>
<dbReference type="InterPro" id="IPR018484">
    <property type="entry name" value="FGGY_N"/>
</dbReference>
<feature type="domain" description="Carbohydrate kinase FGGY C-terminal" evidence="6">
    <location>
        <begin position="274"/>
        <end position="462"/>
    </location>
</feature>
<feature type="domain" description="Carbohydrate kinase FGGY N-terminal" evidence="5">
    <location>
        <begin position="37"/>
        <end position="244"/>
    </location>
</feature>
<gene>
    <name evidence="7" type="ORF">QLS97_01210</name>
</gene>
<sequence length="504" mass="55986">MDCNGNYHWSNGIDWRTITEFTSGITPIKLKKMEQFYIGIDIGTTATKAVCFDRTGKVIRECSQSYSMYHPKADWSIQKPDEIVAAVLGCIQEITKGVQPQFISFSSAMQSIIAIDSNGKPLTDAIIWADNRAHSLAEALKKSEQGKNFYQKTGIPIHTFSPMTKIAWLKEHDAITFLKAHKFISIKEYIWHHLTGEYVIDSSMASGTGLMNIHTLQWESDILDYLEIAASQLSKIVSSTHQSKGQSDEFHYVLGGGDGVLANLGTGAMEAGRMALSIGTSGAVRLPADKPFIDPEMRTQCYHLMDNRYLKLGAVNNGAIVLQWLKESILKTDESFEELFKQAETISAGSEGLLFVPYLLGERAPIWDASAQGTLLGIRIIHTKAHLIRATLEGILFGLLSITEILLPHPEERHKITIMASGGFGKSELWLQMVADIFQMKVIVAETIEASAWGAVLIGFKATAIAVLSENKVEKTFLPNKDSKEIYEQGFKKFKKIYSLLKDI</sequence>
<evidence type="ECO:0000313" key="7">
    <source>
        <dbReference type="EMBL" id="MDI5948254.1"/>
    </source>
</evidence>
<dbReference type="PANTHER" id="PTHR43095">
    <property type="entry name" value="SUGAR KINASE"/>
    <property type="match status" value="1"/>
</dbReference>
<accession>A0AAW6TH21</accession>
<dbReference type="PANTHER" id="PTHR43095:SF2">
    <property type="entry name" value="GLUCONOKINASE"/>
    <property type="match status" value="1"/>
</dbReference>
<dbReference type="PROSITE" id="PS00445">
    <property type="entry name" value="FGGY_KINASES_2"/>
    <property type="match status" value="1"/>
</dbReference>
<dbReference type="InterPro" id="IPR018483">
    <property type="entry name" value="Carb_kinase_FGGY_CS"/>
</dbReference>
<evidence type="ECO:0000313" key="8">
    <source>
        <dbReference type="Proteomes" id="UP001228643"/>
    </source>
</evidence>
<dbReference type="RefSeq" id="WP_282713869.1">
    <property type="nucleotide sequence ID" value="NZ_JASCRY010000001.1"/>
</dbReference>
<protein>
    <submittedName>
        <fullName evidence="7">Gluconokinase</fullName>
        <ecNumber evidence="7">2.7.1.12</ecNumber>
    </submittedName>
</protein>
<dbReference type="GO" id="GO:0005975">
    <property type="term" value="P:carbohydrate metabolic process"/>
    <property type="evidence" value="ECO:0007669"/>
    <property type="project" value="InterPro"/>
</dbReference>
<keyword evidence="3 4" id="KW-0418">Kinase</keyword>
<evidence type="ECO:0000256" key="1">
    <source>
        <dbReference type="ARBA" id="ARBA00009156"/>
    </source>
</evidence>
<dbReference type="SUPFAM" id="SSF53067">
    <property type="entry name" value="Actin-like ATPase domain"/>
    <property type="match status" value="2"/>
</dbReference>
<dbReference type="EMBL" id="JASCRY010000001">
    <property type="protein sequence ID" value="MDI5948254.1"/>
    <property type="molecule type" value="Genomic_DNA"/>
</dbReference>
<evidence type="ECO:0000259" key="5">
    <source>
        <dbReference type="Pfam" id="PF00370"/>
    </source>
</evidence>
<keyword evidence="8" id="KW-1185">Reference proteome</keyword>
<evidence type="ECO:0000256" key="3">
    <source>
        <dbReference type="ARBA" id="ARBA00022777"/>
    </source>
</evidence>
<dbReference type="Pfam" id="PF02782">
    <property type="entry name" value="FGGY_C"/>
    <property type="match status" value="1"/>
</dbReference>
<dbReference type="EC" id="2.7.1.12" evidence="7"/>
<dbReference type="Pfam" id="PF00370">
    <property type="entry name" value="FGGY_N"/>
    <property type="match status" value="1"/>
</dbReference>
<keyword evidence="2 4" id="KW-0808">Transferase</keyword>
<dbReference type="GO" id="GO:0046316">
    <property type="term" value="F:gluconokinase activity"/>
    <property type="evidence" value="ECO:0007669"/>
    <property type="project" value="UniProtKB-EC"/>
</dbReference>
<comment type="caution">
    <text evidence="7">The sequence shown here is derived from an EMBL/GenBank/DDBJ whole genome shotgun (WGS) entry which is preliminary data.</text>
</comment>
<reference evidence="7 8" key="1">
    <citation type="submission" date="2023-04" db="EMBL/GenBank/DDBJ databases">
        <title>Two novel species of Flavobacterium.</title>
        <authorList>
            <person name="Liu Q."/>
            <person name="Xin Y.-H."/>
        </authorList>
    </citation>
    <scope>NUCLEOTIDE SEQUENCE [LARGE SCALE GENOMIC DNA]</scope>
    <source>
        <strain evidence="7 8">LB2P87</strain>
    </source>
</reference>
<dbReference type="AlphaFoldDB" id="A0AAW6TH21"/>
<dbReference type="Gene3D" id="3.30.420.40">
    <property type="match status" value="2"/>
</dbReference>
<dbReference type="Proteomes" id="UP001228643">
    <property type="component" value="Unassembled WGS sequence"/>
</dbReference>
<evidence type="ECO:0000259" key="6">
    <source>
        <dbReference type="Pfam" id="PF02782"/>
    </source>
</evidence>
<dbReference type="PIRSF" id="PIRSF000538">
    <property type="entry name" value="GlpK"/>
    <property type="match status" value="1"/>
</dbReference>
<proteinExistence type="inferred from homology"/>
<dbReference type="CDD" id="cd07770">
    <property type="entry name" value="ASKHA_NBD_FGGY_GntK"/>
    <property type="match status" value="1"/>
</dbReference>
<evidence type="ECO:0000256" key="4">
    <source>
        <dbReference type="RuleBase" id="RU003733"/>
    </source>
</evidence>
<name>A0AAW6TH21_9FLAO</name>
<dbReference type="PROSITE" id="PS00933">
    <property type="entry name" value="FGGY_KINASES_1"/>
    <property type="match status" value="1"/>
</dbReference>
<dbReference type="InterPro" id="IPR018485">
    <property type="entry name" value="FGGY_C"/>
</dbReference>
<evidence type="ECO:0000256" key="2">
    <source>
        <dbReference type="ARBA" id="ARBA00022679"/>
    </source>
</evidence>
<dbReference type="InterPro" id="IPR000577">
    <property type="entry name" value="Carb_kinase_FGGY"/>
</dbReference>
<dbReference type="InterPro" id="IPR050406">
    <property type="entry name" value="FGGY_Carb_Kinase"/>
</dbReference>